<evidence type="ECO:0000256" key="1">
    <source>
        <dbReference type="ARBA" id="ARBA00006484"/>
    </source>
</evidence>
<dbReference type="InterPro" id="IPR036291">
    <property type="entry name" value="NAD(P)-bd_dom_sf"/>
</dbReference>
<dbReference type="AlphaFoldDB" id="A0A6A6TUN9"/>
<keyword evidence="2" id="KW-0521">NADP</keyword>
<dbReference type="PRINTS" id="PR00080">
    <property type="entry name" value="SDRFAMILY"/>
</dbReference>
<dbReference type="Gene3D" id="3.40.50.720">
    <property type="entry name" value="NAD(P)-binding Rossmann-like Domain"/>
    <property type="match status" value="1"/>
</dbReference>
<name>A0A6A6TUN9_9PEZI</name>
<dbReference type="GO" id="GO:0016491">
    <property type="term" value="F:oxidoreductase activity"/>
    <property type="evidence" value="ECO:0007669"/>
    <property type="project" value="UniProtKB-KW"/>
</dbReference>
<accession>A0A6A6TUN9</accession>
<evidence type="ECO:0000256" key="3">
    <source>
        <dbReference type="ARBA" id="ARBA00023002"/>
    </source>
</evidence>
<dbReference type="PANTHER" id="PTHR24320:SF282">
    <property type="entry name" value="WW DOMAIN-CONTAINING OXIDOREDUCTASE"/>
    <property type="match status" value="1"/>
</dbReference>
<evidence type="ECO:0000313" key="5">
    <source>
        <dbReference type="EMBL" id="KAF2663552.1"/>
    </source>
</evidence>
<feature type="non-terminal residue" evidence="5">
    <location>
        <position position="315"/>
    </location>
</feature>
<evidence type="ECO:0000313" key="6">
    <source>
        <dbReference type="Proteomes" id="UP000799302"/>
    </source>
</evidence>
<sequence>MDISRLTVDIGLDMLFGSANSFSPDKDIPSLDGKVIVVTGGNNGIGKETILRLAKHNPASIYLCSRDLARGEAAAGDMRSAVPTAQVKILQLDLASLKSVAAAAASFNGQADRLDILINNAGIMGVPAGKTAEGYEIQLGTNHLGHALLTKLLLPTMLKTSEEKGGDVRILNLSSGAHLRAAAPGFDPKDMDMENASPLARYSRSKLANVLFAKQLATRYPQITSVSLHPGVIKTDLFTPVMMSNRALGMLSSTFGFLVYKTVEEGAKNSLWAATVPKDKLVNGGYYNPVGQKNDGSAFARDQKMAESLWQWTED</sequence>
<dbReference type="OrthoDB" id="191139at2759"/>
<dbReference type="Pfam" id="PF00106">
    <property type="entry name" value="adh_short"/>
    <property type="match status" value="1"/>
</dbReference>
<protein>
    <submittedName>
        <fullName evidence="5">Short-chain dehydrogenase/reductase</fullName>
    </submittedName>
</protein>
<dbReference type="PRINTS" id="PR00081">
    <property type="entry name" value="GDHRDH"/>
</dbReference>
<dbReference type="PANTHER" id="PTHR24320">
    <property type="entry name" value="RETINOL DEHYDROGENASE"/>
    <property type="match status" value="1"/>
</dbReference>
<dbReference type="SUPFAM" id="SSF51735">
    <property type="entry name" value="NAD(P)-binding Rossmann-fold domains"/>
    <property type="match status" value="1"/>
</dbReference>
<dbReference type="Proteomes" id="UP000799302">
    <property type="component" value="Unassembled WGS sequence"/>
</dbReference>
<keyword evidence="6" id="KW-1185">Reference proteome</keyword>
<proteinExistence type="inferred from homology"/>
<reference evidence="5" key="1">
    <citation type="journal article" date="2020" name="Stud. Mycol.">
        <title>101 Dothideomycetes genomes: a test case for predicting lifestyles and emergence of pathogens.</title>
        <authorList>
            <person name="Haridas S."/>
            <person name="Albert R."/>
            <person name="Binder M."/>
            <person name="Bloem J."/>
            <person name="Labutti K."/>
            <person name="Salamov A."/>
            <person name="Andreopoulos B."/>
            <person name="Baker S."/>
            <person name="Barry K."/>
            <person name="Bills G."/>
            <person name="Bluhm B."/>
            <person name="Cannon C."/>
            <person name="Castanera R."/>
            <person name="Culley D."/>
            <person name="Daum C."/>
            <person name="Ezra D."/>
            <person name="Gonzalez J."/>
            <person name="Henrissat B."/>
            <person name="Kuo A."/>
            <person name="Liang C."/>
            <person name="Lipzen A."/>
            <person name="Lutzoni F."/>
            <person name="Magnuson J."/>
            <person name="Mondo S."/>
            <person name="Nolan M."/>
            <person name="Ohm R."/>
            <person name="Pangilinan J."/>
            <person name="Park H.-J."/>
            <person name="Ramirez L."/>
            <person name="Alfaro M."/>
            <person name="Sun H."/>
            <person name="Tritt A."/>
            <person name="Yoshinaga Y."/>
            <person name="Zwiers L.-H."/>
            <person name="Turgeon B."/>
            <person name="Goodwin S."/>
            <person name="Spatafora J."/>
            <person name="Crous P."/>
            <person name="Grigoriev I."/>
        </authorList>
    </citation>
    <scope>NUCLEOTIDE SEQUENCE</scope>
    <source>
        <strain evidence="5">CBS 115976</strain>
    </source>
</reference>
<dbReference type="InterPro" id="IPR002347">
    <property type="entry name" value="SDR_fam"/>
</dbReference>
<dbReference type="EMBL" id="MU004245">
    <property type="protein sequence ID" value="KAF2663552.1"/>
    <property type="molecule type" value="Genomic_DNA"/>
</dbReference>
<evidence type="ECO:0000256" key="2">
    <source>
        <dbReference type="ARBA" id="ARBA00022857"/>
    </source>
</evidence>
<organism evidence="5 6">
    <name type="scientific">Microthyrium microscopicum</name>
    <dbReference type="NCBI Taxonomy" id="703497"/>
    <lineage>
        <taxon>Eukaryota</taxon>
        <taxon>Fungi</taxon>
        <taxon>Dikarya</taxon>
        <taxon>Ascomycota</taxon>
        <taxon>Pezizomycotina</taxon>
        <taxon>Dothideomycetes</taxon>
        <taxon>Dothideomycetes incertae sedis</taxon>
        <taxon>Microthyriales</taxon>
        <taxon>Microthyriaceae</taxon>
        <taxon>Microthyrium</taxon>
    </lineage>
</organism>
<keyword evidence="3" id="KW-0560">Oxidoreductase</keyword>
<gene>
    <name evidence="5" type="ORF">BT63DRAFT_430389</name>
</gene>
<evidence type="ECO:0000256" key="4">
    <source>
        <dbReference type="RuleBase" id="RU000363"/>
    </source>
</evidence>
<dbReference type="CDD" id="cd05327">
    <property type="entry name" value="retinol-DH_like_SDR_c_like"/>
    <property type="match status" value="1"/>
</dbReference>
<comment type="similarity">
    <text evidence="1 4">Belongs to the short-chain dehydrogenases/reductases (SDR) family.</text>
</comment>